<feature type="active site" description="Proton donor/acceptor" evidence="7">
    <location>
        <position position="89"/>
    </location>
</feature>
<keyword evidence="4 7" id="KW-0704">Schiff base</keyword>
<feature type="active site" description="Proton donor/acceptor" evidence="7">
    <location>
        <position position="180"/>
    </location>
</feature>
<dbReference type="InterPro" id="IPR011343">
    <property type="entry name" value="DeoC"/>
</dbReference>
<organism evidence="8 9">
    <name type="scientific">Spiroplasma helicoides</name>
    <dbReference type="NCBI Taxonomy" id="216938"/>
    <lineage>
        <taxon>Bacteria</taxon>
        <taxon>Bacillati</taxon>
        <taxon>Mycoplasmatota</taxon>
        <taxon>Mollicutes</taxon>
        <taxon>Entomoplasmatales</taxon>
        <taxon>Spiroplasmataceae</taxon>
        <taxon>Spiroplasma</taxon>
    </lineage>
</organism>
<evidence type="ECO:0000313" key="8">
    <source>
        <dbReference type="EMBL" id="AOG60555.1"/>
    </source>
</evidence>
<evidence type="ECO:0000256" key="3">
    <source>
        <dbReference type="ARBA" id="ARBA00023239"/>
    </source>
</evidence>
<dbReference type="HAMAP" id="MF_00114">
    <property type="entry name" value="DeoC_type1"/>
    <property type="match status" value="1"/>
</dbReference>
<evidence type="ECO:0000256" key="6">
    <source>
        <dbReference type="ARBA" id="ARBA00056337"/>
    </source>
</evidence>
<comment type="catalytic activity">
    <reaction evidence="5 7">
        <text>2-deoxy-D-ribose 5-phosphate = D-glyceraldehyde 3-phosphate + acetaldehyde</text>
        <dbReference type="Rhea" id="RHEA:12821"/>
        <dbReference type="ChEBI" id="CHEBI:15343"/>
        <dbReference type="ChEBI" id="CHEBI:59776"/>
        <dbReference type="ChEBI" id="CHEBI:62877"/>
        <dbReference type="EC" id="4.1.2.4"/>
    </reaction>
</comment>
<dbReference type="PIRSF" id="PIRSF001357">
    <property type="entry name" value="DeoC"/>
    <property type="match status" value="1"/>
</dbReference>
<comment type="similarity">
    <text evidence="1 7">Belongs to the DeoC/FbaB aldolase family. DeoC type 1 subfamily.</text>
</comment>
<feature type="active site" description="Schiff-base intermediate with acetaldehyde" evidence="7">
    <location>
        <position position="151"/>
    </location>
</feature>
<dbReference type="Pfam" id="PF01791">
    <property type="entry name" value="DeoC"/>
    <property type="match status" value="1"/>
</dbReference>
<dbReference type="NCBIfam" id="TIGR00126">
    <property type="entry name" value="deoC"/>
    <property type="match status" value="1"/>
</dbReference>
<evidence type="ECO:0000256" key="7">
    <source>
        <dbReference type="HAMAP-Rule" id="MF_00114"/>
    </source>
</evidence>
<dbReference type="GO" id="GO:0016052">
    <property type="term" value="P:carbohydrate catabolic process"/>
    <property type="evidence" value="ECO:0007669"/>
    <property type="project" value="TreeGrafter"/>
</dbReference>
<dbReference type="Gene3D" id="3.20.20.70">
    <property type="entry name" value="Aldolase class I"/>
    <property type="match status" value="1"/>
</dbReference>
<dbReference type="GO" id="GO:0004139">
    <property type="term" value="F:deoxyribose-phosphate aldolase activity"/>
    <property type="evidence" value="ECO:0007669"/>
    <property type="project" value="UniProtKB-UniRule"/>
</dbReference>
<evidence type="ECO:0000256" key="5">
    <source>
        <dbReference type="ARBA" id="ARBA00048791"/>
    </source>
</evidence>
<dbReference type="GO" id="GO:0006018">
    <property type="term" value="P:2-deoxyribose 1-phosphate catabolic process"/>
    <property type="evidence" value="ECO:0007669"/>
    <property type="project" value="UniProtKB-UniRule"/>
</dbReference>
<keyword evidence="2 7" id="KW-0963">Cytoplasm</keyword>
<dbReference type="GO" id="GO:0005737">
    <property type="term" value="C:cytoplasm"/>
    <property type="evidence" value="ECO:0007669"/>
    <property type="project" value="UniProtKB-SubCell"/>
</dbReference>
<evidence type="ECO:0000256" key="2">
    <source>
        <dbReference type="ARBA" id="ARBA00022490"/>
    </source>
</evidence>
<dbReference type="AlphaFoldDB" id="A0A1B3SKV6"/>
<dbReference type="SUPFAM" id="SSF51569">
    <property type="entry name" value="Aldolase"/>
    <property type="match status" value="1"/>
</dbReference>
<dbReference type="InterPro" id="IPR002915">
    <property type="entry name" value="DeoC/FbaB/LacD_aldolase"/>
</dbReference>
<dbReference type="EMBL" id="CP017015">
    <property type="protein sequence ID" value="AOG60555.1"/>
    <property type="molecule type" value="Genomic_DNA"/>
</dbReference>
<comment type="subcellular location">
    <subcellularLocation>
        <location evidence="7">Cytoplasm</location>
    </subcellularLocation>
</comment>
<dbReference type="STRING" id="216938.SHELI_v1c06040"/>
<sequence length="220" mass="23937">MELNKYIDHTLLKADANKEDIINLCKEAMEYNFATVCVNPTHVKLAAEILKGSDVGITSVVGFPLGASTTDSKVFETKNAIENGATEIDMVINVGAIKDKNWDLVLFDMQQVKKVAKNSIVKVILENCLLKKDEIIKACELAVEAKLDFVKTSTGFSTNGAIFEDVKLMKETIKDKALVKAAGGIRSYEDAIRMIESGASRLGTSGGIAIIKGQKNDKSY</sequence>
<dbReference type="Proteomes" id="UP000094378">
    <property type="component" value="Chromosome"/>
</dbReference>
<dbReference type="PATRIC" id="fig|216938.3.peg.616"/>
<evidence type="ECO:0000256" key="1">
    <source>
        <dbReference type="ARBA" id="ARBA00010936"/>
    </source>
</evidence>
<dbReference type="PANTHER" id="PTHR10889">
    <property type="entry name" value="DEOXYRIBOSE-PHOSPHATE ALDOLASE"/>
    <property type="match status" value="1"/>
</dbReference>
<dbReference type="RefSeq" id="WP_069116583.1">
    <property type="nucleotide sequence ID" value="NZ_CP017015.1"/>
</dbReference>
<evidence type="ECO:0000256" key="4">
    <source>
        <dbReference type="ARBA" id="ARBA00023270"/>
    </source>
</evidence>
<comment type="function">
    <text evidence="6 7">Catalyzes a reversible aldol reaction between acetaldehyde and D-glyceraldehyde 3-phosphate to generate 2-deoxy-D-ribose 5-phosphate.</text>
</comment>
<evidence type="ECO:0000313" key="9">
    <source>
        <dbReference type="Proteomes" id="UP000094378"/>
    </source>
</evidence>
<dbReference type="UniPathway" id="UPA00002">
    <property type="reaction ID" value="UER00468"/>
</dbReference>
<comment type="pathway">
    <text evidence="7">Carbohydrate degradation; 2-deoxy-D-ribose 1-phosphate degradation; D-glyceraldehyde 3-phosphate and acetaldehyde from 2-deoxy-alpha-D-ribose 1-phosphate: step 2/2.</text>
</comment>
<accession>A0A1B3SKV6</accession>
<reference evidence="8 9" key="1">
    <citation type="submission" date="2016-08" db="EMBL/GenBank/DDBJ databases">
        <title>Complete genome sequence of Spiroplasma helicoides TABS-2 (DSM 22551).</title>
        <authorList>
            <person name="Shen W.-Y."/>
            <person name="Lo W.-S."/>
            <person name="Lai Y.-C."/>
            <person name="Kuo C.-H."/>
        </authorList>
    </citation>
    <scope>NUCLEOTIDE SEQUENCE [LARGE SCALE GENOMIC DNA]</scope>
    <source>
        <strain evidence="8 9">TABS-2</strain>
    </source>
</reference>
<dbReference type="OrthoDB" id="9778711at2"/>
<name>A0A1B3SKV6_9MOLU</name>
<protein>
    <recommendedName>
        <fullName evidence="7">Deoxyribose-phosphate aldolase</fullName>
        <shortName evidence="7">DERA</shortName>
        <ecNumber evidence="7">4.1.2.4</ecNumber>
    </recommendedName>
    <alternativeName>
        <fullName evidence="7">2-deoxy-D-ribose 5-phosphate aldolase</fullName>
    </alternativeName>
    <alternativeName>
        <fullName evidence="7">Phosphodeoxyriboaldolase</fullName>
        <shortName evidence="7">Deoxyriboaldolase</shortName>
    </alternativeName>
</protein>
<gene>
    <name evidence="7 8" type="primary">deoC</name>
    <name evidence="8" type="ORF">SHELI_v1c06040</name>
</gene>
<keyword evidence="3 7" id="KW-0456">Lyase</keyword>
<dbReference type="EC" id="4.1.2.4" evidence="7"/>
<dbReference type="InterPro" id="IPR013785">
    <property type="entry name" value="Aldolase_TIM"/>
</dbReference>
<dbReference type="InterPro" id="IPR028581">
    <property type="entry name" value="DeoC_typeI"/>
</dbReference>
<dbReference type="SMART" id="SM01133">
    <property type="entry name" value="DeoC"/>
    <property type="match status" value="1"/>
</dbReference>
<dbReference type="PANTHER" id="PTHR10889:SF1">
    <property type="entry name" value="DEOXYRIBOSE-PHOSPHATE ALDOLASE"/>
    <property type="match status" value="1"/>
</dbReference>
<proteinExistence type="inferred from homology"/>
<dbReference type="CDD" id="cd00959">
    <property type="entry name" value="DeoC"/>
    <property type="match status" value="1"/>
</dbReference>
<keyword evidence="9" id="KW-1185">Reference proteome</keyword>
<dbReference type="GO" id="GO:0009264">
    <property type="term" value="P:deoxyribonucleotide catabolic process"/>
    <property type="evidence" value="ECO:0007669"/>
    <property type="project" value="UniProtKB-UniRule"/>
</dbReference>
<dbReference type="KEGG" id="shj:SHELI_v1c06040"/>
<dbReference type="FunFam" id="3.20.20.70:FF:000044">
    <property type="entry name" value="Deoxyribose-phosphate aldolase"/>
    <property type="match status" value="1"/>
</dbReference>